<sequence>MELERRQSDTLRRARDLEALLVEARQRETEHIARISELEGTLQQVARLQKQASAEKQQKEQDFRDEIARLQQVSCQAQAGGPEQAPRDAALTELRRREQEHLDKIGDLSKQVSELQKAPLIIQSLLTEAAKKDEERKQEISRLKVALLQHPAVAQDPPDSRSESDGPARQRGSASSAEALEAEVDRLRGQLKSRDRELQDVMANYERCRHELEARRLRSAERLLKRDGSKRRAASPEPLGSPVMNEWRRQLALFNPAGVKGDLAQAQFRRLLELDLEVAARVERRPELLATVQAARAAKAEQLRREAQCAVVERKATASPPRWAPADGASPPPPADGALPSRSGAGGLRTPGHATPQSPGSPLGGSPASQRRWGAEQATDQPFAVGAFAPPRFDFGPVGDVPMHEALRWASPAPCAAGPRAGEALQHAAPQPRRGGLPTGRAARREGAWRPPLASRT</sequence>
<keyword evidence="4" id="KW-1185">Reference proteome</keyword>
<feature type="compositionally biased region" description="Basic and acidic residues" evidence="2">
    <location>
        <begin position="158"/>
        <end position="168"/>
    </location>
</feature>
<feature type="region of interest" description="Disordered" evidence="2">
    <location>
        <begin position="148"/>
        <end position="180"/>
    </location>
</feature>
<organism evidence="3 4">
    <name type="scientific">Prorocentrum cordatum</name>
    <dbReference type="NCBI Taxonomy" id="2364126"/>
    <lineage>
        <taxon>Eukaryota</taxon>
        <taxon>Sar</taxon>
        <taxon>Alveolata</taxon>
        <taxon>Dinophyceae</taxon>
        <taxon>Prorocentrales</taxon>
        <taxon>Prorocentraceae</taxon>
        <taxon>Prorocentrum</taxon>
    </lineage>
</organism>
<dbReference type="EMBL" id="CAUYUJ010017159">
    <property type="protein sequence ID" value="CAK0872331.1"/>
    <property type="molecule type" value="Genomic_DNA"/>
</dbReference>
<evidence type="ECO:0008006" key="5">
    <source>
        <dbReference type="Google" id="ProtNLM"/>
    </source>
</evidence>
<feature type="coiled-coil region" evidence="1">
    <location>
        <begin position="35"/>
        <end position="111"/>
    </location>
</feature>
<dbReference type="Proteomes" id="UP001189429">
    <property type="component" value="Unassembled WGS sequence"/>
</dbReference>
<feature type="region of interest" description="Disordered" evidence="2">
    <location>
        <begin position="416"/>
        <end position="457"/>
    </location>
</feature>
<evidence type="ECO:0000256" key="1">
    <source>
        <dbReference type="SAM" id="Coils"/>
    </source>
</evidence>
<evidence type="ECO:0000256" key="2">
    <source>
        <dbReference type="SAM" id="MobiDB-lite"/>
    </source>
</evidence>
<name>A0ABN9VJ01_9DINO</name>
<keyword evidence="1" id="KW-0175">Coiled coil</keyword>
<protein>
    <recommendedName>
        <fullName evidence="5">Centrosomal protein of 162 kDa</fullName>
    </recommendedName>
</protein>
<evidence type="ECO:0000313" key="4">
    <source>
        <dbReference type="Proteomes" id="UP001189429"/>
    </source>
</evidence>
<evidence type="ECO:0000313" key="3">
    <source>
        <dbReference type="EMBL" id="CAK0872331.1"/>
    </source>
</evidence>
<proteinExistence type="predicted"/>
<accession>A0ABN9VJ01</accession>
<reference evidence="3" key="1">
    <citation type="submission" date="2023-10" db="EMBL/GenBank/DDBJ databases">
        <authorList>
            <person name="Chen Y."/>
            <person name="Shah S."/>
            <person name="Dougan E. K."/>
            <person name="Thang M."/>
            <person name="Chan C."/>
        </authorList>
    </citation>
    <scope>NUCLEOTIDE SEQUENCE [LARGE SCALE GENOMIC DNA]</scope>
</reference>
<feature type="compositionally biased region" description="Low complexity" evidence="2">
    <location>
        <begin position="358"/>
        <end position="367"/>
    </location>
</feature>
<gene>
    <name evidence="3" type="ORF">PCOR1329_LOCUS57830</name>
</gene>
<feature type="region of interest" description="Disordered" evidence="2">
    <location>
        <begin position="312"/>
        <end position="377"/>
    </location>
</feature>
<comment type="caution">
    <text evidence="3">The sequence shown here is derived from an EMBL/GenBank/DDBJ whole genome shotgun (WGS) entry which is preliminary data.</text>
</comment>